<evidence type="ECO:0000313" key="2">
    <source>
        <dbReference type="Proteomes" id="UP000265520"/>
    </source>
</evidence>
<feature type="non-terminal residue" evidence="1">
    <location>
        <position position="1"/>
    </location>
</feature>
<dbReference type="AlphaFoldDB" id="A0A392RK67"/>
<evidence type="ECO:0000313" key="1">
    <source>
        <dbReference type="EMBL" id="MCI36649.1"/>
    </source>
</evidence>
<protein>
    <submittedName>
        <fullName evidence="1">Uncharacterized protein</fullName>
    </submittedName>
</protein>
<sequence length="63" mass="7149">VCSTRLVRGGGCVLSGMELCRVLILGLDLHICWLEFLSALWRWLDLIYTVVICSSPFPLQIRL</sequence>
<dbReference type="EMBL" id="LXQA010236006">
    <property type="protein sequence ID" value="MCI36649.1"/>
    <property type="molecule type" value="Genomic_DNA"/>
</dbReference>
<name>A0A392RK67_9FABA</name>
<organism evidence="1 2">
    <name type="scientific">Trifolium medium</name>
    <dbReference type="NCBI Taxonomy" id="97028"/>
    <lineage>
        <taxon>Eukaryota</taxon>
        <taxon>Viridiplantae</taxon>
        <taxon>Streptophyta</taxon>
        <taxon>Embryophyta</taxon>
        <taxon>Tracheophyta</taxon>
        <taxon>Spermatophyta</taxon>
        <taxon>Magnoliopsida</taxon>
        <taxon>eudicotyledons</taxon>
        <taxon>Gunneridae</taxon>
        <taxon>Pentapetalae</taxon>
        <taxon>rosids</taxon>
        <taxon>fabids</taxon>
        <taxon>Fabales</taxon>
        <taxon>Fabaceae</taxon>
        <taxon>Papilionoideae</taxon>
        <taxon>50 kb inversion clade</taxon>
        <taxon>NPAAA clade</taxon>
        <taxon>Hologalegina</taxon>
        <taxon>IRL clade</taxon>
        <taxon>Trifolieae</taxon>
        <taxon>Trifolium</taxon>
    </lineage>
</organism>
<comment type="caution">
    <text evidence="1">The sequence shown here is derived from an EMBL/GenBank/DDBJ whole genome shotgun (WGS) entry which is preliminary data.</text>
</comment>
<proteinExistence type="predicted"/>
<keyword evidence="2" id="KW-1185">Reference proteome</keyword>
<reference evidence="1 2" key="1">
    <citation type="journal article" date="2018" name="Front. Plant Sci.">
        <title>Red Clover (Trifolium pratense) and Zigzag Clover (T. medium) - A Picture of Genomic Similarities and Differences.</title>
        <authorList>
            <person name="Dluhosova J."/>
            <person name="Istvanek J."/>
            <person name="Nedelnik J."/>
            <person name="Repkova J."/>
        </authorList>
    </citation>
    <scope>NUCLEOTIDE SEQUENCE [LARGE SCALE GENOMIC DNA]</scope>
    <source>
        <strain evidence="2">cv. 10/8</strain>
        <tissue evidence="1">Leaf</tissue>
    </source>
</reference>
<dbReference type="Proteomes" id="UP000265520">
    <property type="component" value="Unassembled WGS sequence"/>
</dbReference>
<accession>A0A392RK67</accession>